<dbReference type="Proteomes" id="UP000223839">
    <property type="component" value="Unassembled WGS sequence"/>
</dbReference>
<dbReference type="EMBL" id="NUYG01000056">
    <property type="protein sequence ID" value="PFM86859.1"/>
    <property type="molecule type" value="Genomic_DNA"/>
</dbReference>
<proteinExistence type="predicted"/>
<dbReference type="AlphaFoldDB" id="A0AB36TQ35"/>
<comment type="caution">
    <text evidence="1">The sequence shown here is derived from an EMBL/GenBank/DDBJ whole genome shotgun (WGS) entry which is preliminary data.</text>
</comment>
<evidence type="ECO:0000313" key="1">
    <source>
        <dbReference type="EMBL" id="PFM86859.1"/>
    </source>
</evidence>
<accession>A0AB36TQ35</accession>
<protein>
    <submittedName>
        <fullName evidence="1">Uncharacterized protein</fullName>
    </submittedName>
</protein>
<organism evidence="1 2">
    <name type="scientific">Bacillus thuringiensis</name>
    <dbReference type="NCBI Taxonomy" id="1428"/>
    <lineage>
        <taxon>Bacteria</taxon>
        <taxon>Bacillati</taxon>
        <taxon>Bacillota</taxon>
        <taxon>Bacilli</taxon>
        <taxon>Bacillales</taxon>
        <taxon>Bacillaceae</taxon>
        <taxon>Bacillus</taxon>
        <taxon>Bacillus cereus group</taxon>
    </lineage>
</organism>
<name>A0AB36TQ35_BACTU</name>
<evidence type="ECO:0000313" key="2">
    <source>
        <dbReference type="Proteomes" id="UP000223839"/>
    </source>
</evidence>
<reference evidence="1 2" key="1">
    <citation type="submission" date="2017-09" db="EMBL/GenBank/DDBJ databases">
        <title>Large-scale bioinformatics analysis of Bacillus genomes uncovers conserved roles of natural products in bacterial physiology.</title>
        <authorList>
            <consortium name="Agbiome Team Llc"/>
            <person name="Bleich R.M."/>
            <person name="Grubbs K.J."/>
            <person name="Santa Maria K.C."/>
            <person name="Allen S.E."/>
            <person name="Farag S."/>
            <person name="Shank E.A."/>
            <person name="Bowers A."/>
        </authorList>
    </citation>
    <scope>NUCLEOTIDE SEQUENCE [LARGE SCALE GENOMIC DNA]</scope>
    <source>
        <strain evidence="1 2">AFS077661</strain>
    </source>
</reference>
<gene>
    <name evidence="1" type="ORF">COJ61_24220</name>
</gene>
<sequence>MRVFQRKEVISRVNIHVEEKGFTVC</sequence>